<evidence type="ECO:0000259" key="5">
    <source>
        <dbReference type="PROSITE" id="PS50158"/>
    </source>
</evidence>
<dbReference type="InterPro" id="IPR050951">
    <property type="entry name" value="Retrovirus_Pol_polyprotein"/>
</dbReference>
<dbReference type="InterPro" id="IPR001584">
    <property type="entry name" value="Integrase_cat-core"/>
</dbReference>
<keyword evidence="8" id="KW-1185">Reference proteome</keyword>
<dbReference type="InterPro" id="IPR036397">
    <property type="entry name" value="RNaseH_sf"/>
</dbReference>
<keyword evidence="2" id="KW-0479">Metal-binding</keyword>
<dbReference type="Gene3D" id="3.30.420.10">
    <property type="entry name" value="Ribonuclease H-like superfamily/Ribonuclease H"/>
    <property type="match status" value="1"/>
</dbReference>
<dbReference type="InterPro" id="IPR001878">
    <property type="entry name" value="Znf_CCHC"/>
</dbReference>
<feature type="domain" description="Integrase catalytic" evidence="6">
    <location>
        <begin position="729"/>
        <end position="879"/>
    </location>
</feature>
<protein>
    <recommendedName>
        <fullName evidence="1">RNA-directed DNA polymerase</fullName>
        <ecNumber evidence="1">2.7.7.49</ecNumber>
    </recommendedName>
</protein>
<dbReference type="Pfam" id="PF00665">
    <property type="entry name" value="rve"/>
    <property type="match status" value="1"/>
</dbReference>
<evidence type="ECO:0000256" key="4">
    <source>
        <dbReference type="SAM" id="MobiDB-lite"/>
    </source>
</evidence>
<dbReference type="FunFam" id="1.10.340.70:FF:000003">
    <property type="entry name" value="Protein CBG25708"/>
    <property type="match status" value="1"/>
</dbReference>
<evidence type="ECO:0000256" key="3">
    <source>
        <dbReference type="SAM" id="Coils"/>
    </source>
</evidence>
<dbReference type="Pfam" id="PF17921">
    <property type="entry name" value="Integrase_H2C2"/>
    <property type="match status" value="1"/>
</dbReference>
<dbReference type="PANTHER" id="PTHR37984">
    <property type="entry name" value="PROTEIN CBG26694"/>
    <property type="match status" value="1"/>
</dbReference>
<dbReference type="SMART" id="SM00343">
    <property type="entry name" value="ZnF_C2HC"/>
    <property type="match status" value="2"/>
</dbReference>
<feature type="compositionally biased region" description="Polar residues" evidence="4">
    <location>
        <begin position="28"/>
        <end position="41"/>
    </location>
</feature>
<dbReference type="GO" id="GO:0015074">
    <property type="term" value="P:DNA integration"/>
    <property type="evidence" value="ECO:0007669"/>
    <property type="project" value="InterPro"/>
</dbReference>
<dbReference type="PANTHER" id="PTHR37984:SF7">
    <property type="entry name" value="INTEGRASE CATALYTIC DOMAIN-CONTAINING PROTEIN"/>
    <property type="match status" value="1"/>
</dbReference>
<feature type="non-terminal residue" evidence="7">
    <location>
        <position position="1001"/>
    </location>
</feature>
<feature type="region of interest" description="Disordered" evidence="4">
    <location>
        <begin position="295"/>
        <end position="327"/>
    </location>
</feature>
<dbReference type="GO" id="GO:0003964">
    <property type="term" value="F:RNA-directed DNA polymerase activity"/>
    <property type="evidence" value="ECO:0007669"/>
    <property type="project" value="UniProtKB-EC"/>
</dbReference>
<dbReference type="EC" id="2.7.7.49" evidence="1"/>
<dbReference type="SUPFAM" id="SSF53098">
    <property type="entry name" value="Ribonuclease H-like"/>
    <property type="match status" value="1"/>
</dbReference>
<evidence type="ECO:0000259" key="6">
    <source>
        <dbReference type="PROSITE" id="PS50994"/>
    </source>
</evidence>
<keyword evidence="2" id="KW-0863">Zinc-finger</keyword>
<organism evidence="7 8">
    <name type="scientific">Caligus rogercresseyi</name>
    <name type="common">Sea louse</name>
    <dbReference type="NCBI Taxonomy" id="217165"/>
    <lineage>
        <taxon>Eukaryota</taxon>
        <taxon>Metazoa</taxon>
        <taxon>Ecdysozoa</taxon>
        <taxon>Arthropoda</taxon>
        <taxon>Crustacea</taxon>
        <taxon>Multicrustacea</taxon>
        <taxon>Hexanauplia</taxon>
        <taxon>Copepoda</taxon>
        <taxon>Siphonostomatoida</taxon>
        <taxon>Caligidae</taxon>
        <taxon>Caligus</taxon>
    </lineage>
</organism>
<evidence type="ECO:0000313" key="8">
    <source>
        <dbReference type="Proteomes" id="UP000595437"/>
    </source>
</evidence>
<dbReference type="PROSITE" id="PS50158">
    <property type="entry name" value="ZF_CCHC"/>
    <property type="match status" value="1"/>
</dbReference>
<gene>
    <name evidence="7" type="ORF">FKW44_018155</name>
</gene>
<sequence>MAQLAINDSVYRLAPRCTTNKKFPVLSSPRTSTDTMPNTRSEGAMKEEDQTPTDPVQLMMAMMKEMKEEAKKREDQLMRQLQEQAQDFAAALQTNRGNAGGSTKSKKMLKCPEDINLADFRDWQQRFADYTEVQKIMEECTLSGRQSLLRSGLDPAWTKLWSTGILEIDDRKDDINDIIKKILHYIREHRNPLLDRKEFLERNQHAGESIDVYYSALKSIDESCGYDVNPTCKVCDDACGHGDELQQERLRDRLICGLKDQAIQQKVLAIPFKDLTLKKALEVCRVEAASKETQASLNKSERQVNRLKERSSYKKGKIDNNPLSKSAQKADERCSNCGRKKHQKPDQCWARDKDCNNCGKTGHLKHMCRSEPKKEVNRMTIGQVKTSDDLVKITAKIGNADHQEVEWLPDTGAECDVITADCLKKVGTKVKDLRKDKAELCGPDQGRLKSLGKVTATLEREGMKYKTELHVLEKGTGPILSKVGCIALGLIPTGWPHVVNKLSLSSPDEGNGVDMLLKSQSAASIREQLFQEFPEVFPPDDEVLPLKPMKGPPMKIELLPGTSPIRRYRCNTIPLHAFSRYPVSEPTEDDLEGDEEMEKSVKLTLNAVSLQDPKLEELKEVIVDGFPEHKANLDTELRDYWGIRDKLSIVDGLIMYGSNRIVIPTSLRRQVLDELHAAHQGRERMLQLARQSVHWPRIHEDLSNLSKGCDDCATHKASQAKEPLVQDEQPSRPGEAVAADLFLYEGREYLVITDKYSGWPEVYDCGKSGVNTKDVEKAIARWMAALGVPVRLTTDGGPQFKGEAFKEFCRRWGILHDPSSPYHHIANGYAEAAVKSMKSLVKKVSPDVRSSKFFKALLTYRNTPRSDGLSPVERLYGRPARTSLPAHPVVYNRTDRDRVIKADRKAVSLRAKAKAAYDVGSKELSELKVGDIVRVQHGLTKKWNLIAEILEIRPRGRSYLVKTESGRLYWRNRRYLKLYAPPIGSRGSQAAKEKQETEESP</sequence>
<feature type="region of interest" description="Disordered" evidence="4">
    <location>
        <begin position="22"/>
        <end position="51"/>
    </location>
</feature>
<feature type="domain" description="CCHC-type" evidence="5">
    <location>
        <begin position="355"/>
        <end position="370"/>
    </location>
</feature>
<keyword evidence="3" id="KW-0175">Coiled coil</keyword>
<feature type="coiled-coil region" evidence="3">
    <location>
        <begin position="56"/>
        <end position="91"/>
    </location>
</feature>
<proteinExistence type="predicted"/>
<keyword evidence="2" id="KW-0862">Zinc</keyword>
<dbReference type="OrthoDB" id="6342757at2759"/>
<dbReference type="InterPro" id="IPR012337">
    <property type="entry name" value="RNaseH-like_sf"/>
</dbReference>
<evidence type="ECO:0000256" key="2">
    <source>
        <dbReference type="PROSITE-ProRule" id="PRU00047"/>
    </source>
</evidence>
<dbReference type="GO" id="GO:0008270">
    <property type="term" value="F:zinc ion binding"/>
    <property type="evidence" value="ECO:0007669"/>
    <property type="project" value="UniProtKB-KW"/>
</dbReference>
<dbReference type="AlphaFoldDB" id="A0A7T8JXH3"/>
<accession>A0A7T8JXH3</accession>
<feature type="compositionally biased region" description="Basic and acidic residues" evidence="4">
    <location>
        <begin position="299"/>
        <end position="318"/>
    </location>
</feature>
<dbReference type="PROSITE" id="PS50994">
    <property type="entry name" value="INTEGRASE"/>
    <property type="match status" value="1"/>
</dbReference>
<dbReference type="GO" id="GO:0003676">
    <property type="term" value="F:nucleic acid binding"/>
    <property type="evidence" value="ECO:0007669"/>
    <property type="project" value="InterPro"/>
</dbReference>
<reference evidence="8" key="1">
    <citation type="submission" date="2021-01" db="EMBL/GenBank/DDBJ databases">
        <title>Caligus Genome Assembly.</title>
        <authorList>
            <person name="Gallardo-Escarate C."/>
        </authorList>
    </citation>
    <scope>NUCLEOTIDE SEQUENCE [LARGE SCALE GENOMIC DNA]</scope>
</reference>
<dbReference type="EMBL" id="CP045901">
    <property type="protein sequence ID" value="QQP37766.1"/>
    <property type="molecule type" value="Genomic_DNA"/>
</dbReference>
<dbReference type="InterPro" id="IPR041588">
    <property type="entry name" value="Integrase_H2C2"/>
</dbReference>
<dbReference type="Gene3D" id="1.10.340.70">
    <property type="match status" value="1"/>
</dbReference>
<name>A0A7T8JXH3_CALRO</name>
<evidence type="ECO:0000313" key="7">
    <source>
        <dbReference type="EMBL" id="QQP37766.1"/>
    </source>
</evidence>
<evidence type="ECO:0000256" key="1">
    <source>
        <dbReference type="ARBA" id="ARBA00012493"/>
    </source>
</evidence>
<dbReference type="Proteomes" id="UP000595437">
    <property type="component" value="Chromosome 12"/>
</dbReference>
<dbReference type="Gene3D" id="4.10.60.10">
    <property type="entry name" value="Zinc finger, CCHC-type"/>
    <property type="match status" value="1"/>
</dbReference>